<dbReference type="NCBIfam" id="TIGR01695">
    <property type="entry name" value="murJ_mviN"/>
    <property type="match status" value="1"/>
</dbReference>
<sequence>MSSLSRASATVAAGTLVSRITGLLRNIVLAAALGTIGTRAADAFAIANQLPNNIYAIISSGLLAGVIVPQIVKAAAHRDGGNAFVSKLLTLGIVALAATTVVAVVAAPLLVQLYGSRLSPESAALTLAFAYWCLPQLLFYGLYALLGEILNARRVFGPFAWSPIINNVVSIAGFAAFIWVFGLHRDATGWTPEMVALMGGTATLGIVAQALVLLLFWRRAGLHVRPDFAWRGIGLRHIARLAGWTFLMVVVGQLAGLVQTNLVGSASGEGASVAALQYAWLVFMLPFSVIVLSIGTPYFTRLSEHVAAGRHEAIRTDLDASIRIIGVFMVGALAAIVAAILPVSRIFTDGPSGAVQFALVLGAYLVALLPLSIQFGIQRTFYAHHDTRTPFVFTAVQAVLVILTAIAAYLLLPLPLLGFGIALGQSIANIVQLCLAVWLLRRKIGPLALRPAAVSYLRFLAAAVPAAAAGWLTFLLLGGIDGWATSDKGPAVLATIVIAAVALLVYLAALGLLRAPELRTAVDAARRFLPGR</sequence>
<evidence type="ECO:0000256" key="4">
    <source>
        <dbReference type="ARBA" id="ARBA00022960"/>
    </source>
</evidence>
<dbReference type="PANTHER" id="PTHR47019:SF1">
    <property type="entry name" value="LIPID II FLIPPASE MURJ"/>
    <property type="match status" value="1"/>
</dbReference>
<keyword evidence="3 8" id="KW-0812">Transmembrane</keyword>
<feature type="transmembrane region" description="Helical" evidence="8">
    <location>
        <begin position="194"/>
        <end position="217"/>
    </location>
</feature>
<feature type="transmembrane region" description="Helical" evidence="8">
    <location>
        <begin position="54"/>
        <end position="76"/>
    </location>
</feature>
<protein>
    <submittedName>
        <fullName evidence="9">Putative Uncharacterized membrane protein, virulence factor</fullName>
    </submittedName>
</protein>
<evidence type="ECO:0000256" key="1">
    <source>
        <dbReference type="ARBA" id="ARBA00004651"/>
    </source>
</evidence>
<feature type="transmembrane region" description="Helical" evidence="8">
    <location>
        <begin position="417"/>
        <end position="439"/>
    </location>
</feature>
<dbReference type="InterPro" id="IPR004268">
    <property type="entry name" value="MurJ"/>
</dbReference>
<proteinExistence type="predicted"/>
<dbReference type="GO" id="GO:0034204">
    <property type="term" value="P:lipid translocation"/>
    <property type="evidence" value="ECO:0007669"/>
    <property type="project" value="TreeGrafter"/>
</dbReference>
<feature type="transmembrane region" description="Helical" evidence="8">
    <location>
        <begin position="158"/>
        <end position="182"/>
    </location>
</feature>
<keyword evidence="7 8" id="KW-0472">Membrane</keyword>
<dbReference type="PRINTS" id="PR01806">
    <property type="entry name" value="VIRFACTRMVIN"/>
</dbReference>
<evidence type="ECO:0000256" key="3">
    <source>
        <dbReference type="ARBA" id="ARBA00022692"/>
    </source>
</evidence>
<feature type="transmembrane region" description="Helical" evidence="8">
    <location>
        <begin position="389"/>
        <end position="411"/>
    </location>
</feature>
<dbReference type="GO" id="GO:0008360">
    <property type="term" value="P:regulation of cell shape"/>
    <property type="evidence" value="ECO:0007669"/>
    <property type="project" value="UniProtKB-KW"/>
</dbReference>
<feature type="transmembrane region" description="Helical" evidence="8">
    <location>
        <begin position="88"/>
        <end position="111"/>
    </location>
</feature>
<comment type="subcellular location">
    <subcellularLocation>
        <location evidence="1">Cell membrane</location>
        <topology evidence="1">Multi-pass membrane protein</topology>
    </subcellularLocation>
</comment>
<keyword evidence="6 8" id="KW-1133">Transmembrane helix</keyword>
<feature type="transmembrane region" description="Helical" evidence="8">
    <location>
        <begin position="492"/>
        <end position="513"/>
    </location>
</feature>
<evidence type="ECO:0000256" key="7">
    <source>
        <dbReference type="ARBA" id="ARBA00023136"/>
    </source>
</evidence>
<dbReference type="RefSeq" id="WP_295576103.1">
    <property type="nucleotide sequence ID" value="NZ_FLQR01000007.1"/>
</dbReference>
<dbReference type="GO" id="GO:0009252">
    <property type="term" value="P:peptidoglycan biosynthetic process"/>
    <property type="evidence" value="ECO:0007669"/>
    <property type="project" value="UniProtKB-KW"/>
</dbReference>
<feature type="transmembrane region" description="Helical" evidence="8">
    <location>
        <begin position="278"/>
        <end position="299"/>
    </location>
</feature>
<organism evidence="9">
    <name type="scientific">uncultured Microbacterium sp</name>
    <dbReference type="NCBI Taxonomy" id="191216"/>
    <lineage>
        <taxon>Bacteria</taxon>
        <taxon>Bacillati</taxon>
        <taxon>Actinomycetota</taxon>
        <taxon>Actinomycetes</taxon>
        <taxon>Micrococcales</taxon>
        <taxon>Microbacteriaceae</taxon>
        <taxon>Microbacterium</taxon>
        <taxon>environmental samples</taxon>
    </lineage>
</organism>
<feature type="transmembrane region" description="Helical" evidence="8">
    <location>
        <begin position="353"/>
        <end position="377"/>
    </location>
</feature>
<reference evidence="9" key="1">
    <citation type="submission" date="2016-03" db="EMBL/GenBank/DDBJ databases">
        <authorList>
            <person name="Ploux O."/>
        </authorList>
    </citation>
    <scope>NUCLEOTIDE SEQUENCE</scope>
    <source>
        <strain evidence="9">UC1</strain>
    </source>
</reference>
<feature type="transmembrane region" description="Helical" evidence="8">
    <location>
        <begin position="123"/>
        <end position="146"/>
    </location>
</feature>
<accession>A0A1Y5P283</accession>
<evidence type="ECO:0000256" key="6">
    <source>
        <dbReference type="ARBA" id="ARBA00022989"/>
    </source>
</evidence>
<keyword evidence="4" id="KW-0133">Cell shape</keyword>
<feature type="transmembrane region" description="Helical" evidence="8">
    <location>
        <begin position="320"/>
        <end position="341"/>
    </location>
</feature>
<feature type="transmembrane region" description="Helical" evidence="8">
    <location>
        <begin position="238"/>
        <end position="258"/>
    </location>
</feature>
<evidence type="ECO:0000256" key="5">
    <source>
        <dbReference type="ARBA" id="ARBA00022984"/>
    </source>
</evidence>
<dbReference type="PANTHER" id="PTHR47019">
    <property type="entry name" value="LIPID II FLIPPASE MURJ"/>
    <property type="match status" value="1"/>
</dbReference>
<evidence type="ECO:0000256" key="8">
    <source>
        <dbReference type="SAM" id="Phobius"/>
    </source>
</evidence>
<dbReference type="GO" id="GO:0015648">
    <property type="term" value="F:lipid-linked peptidoglycan transporter activity"/>
    <property type="evidence" value="ECO:0007669"/>
    <property type="project" value="TreeGrafter"/>
</dbReference>
<dbReference type="AlphaFoldDB" id="A0A1Y5P283"/>
<dbReference type="Pfam" id="PF03023">
    <property type="entry name" value="MurJ"/>
    <property type="match status" value="1"/>
</dbReference>
<name>A0A1Y5P283_9MICO</name>
<keyword evidence="2" id="KW-1003">Cell membrane</keyword>
<feature type="transmembrane region" description="Helical" evidence="8">
    <location>
        <begin position="459"/>
        <end position="480"/>
    </location>
</feature>
<evidence type="ECO:0000313" key="9">
    <source>
        <dbReference type="EMBL" id="SBS72772.1"/>
    </source>
</evidence>
<dbReference type="InterPro" id="IPR051050">
    <property type="entry name" value="Lipid_II_flippase_MurJ/MviN"/>
</dbReference>
<dbReference type="EMBL" id="FLQR01000007">
    <property type="protein sequence ID" value="SBS72772.1"/>
    <property type="molecule type" value="Genomic_DNA"/>
</dbReference>
<evidence type="ECO:0000256" key="2">
    <source>
        <dbReference type="ARBA" id="ARBA00022475"/>
    </source>
</evidence>
<dbReference type="GO" id="GO:0005886">
    <property type="term" value="C:plasma membrane"/>
    <property type="evidence" value="ECO:0007669"/>
    <property type="project" value="UniProtKB-SubCell"/>
</dbReference>
<gene>
    <name evidence="9" type="ORF">MIPYR_30209</name>
</gene>
<keyword evidence="5" id="KW-0573">Peptidoglycan synthesis</keyword>